<protein>
    <recommendedName>
        <fullName evidence="6">RRM domain-containing protein</fullName>
    </recommendedName>
</protein>
<dbReference type="PROSITE" id="PS50102">
    <property type="entry name" value="RRM"/>
    <property type="match status" value="2"/>
</dbReference>
<dbReference type="InterPro" id="IPR052084">
    <property type="entry name" value="SF3B4_spliceosome_assoc"/>
</dbReference>
<dbReference type="Gene3D" id="3.30.70.330">
    <property type="match status" value="2"/>
</dbReference>
<dbReference type="GO" id="GO:0005686">
    <property type="term" value="C:U2 snRNP"/>
    <property type="evidence" value="ECO:0007669"/>
    <property type="project" value="UniProtKB-ARBA"/>
</dbReference>
<dbReference type="InterPro" id="IPR012677">
    <property type="entry name" value="Nucleotide-bd_a/b_plait_sf"/>
</dbReference>
<dbReference type="AlphaFoldDB" id="A0A7H9B4E3"/>
<name>A0A7H9B4E3_ZYGMR</name>
<keyword evidence="3 5" id="KW-0694">RNA-binding</keyword>
<dbReference type="GO" id="GO:0071011">
    <property type="term" value="C:precatalytic spliceosome"/>
    <property type="evidence" value="ECO:0007669"/>
    <property type="project" value="TreeGrafter"/>
</dbReference>
<evidence type="ECO:0000313" key="7">
    <source>
        <dbReference type="EMBL" id="QLG73561.1"/>
    </source>
</evidence>
<sequence length="214" mass="24173">MNASLNDPATTVYVGNLDPKVTKAQLYELFVQLSPISRIRYPKDKILQLHQGYAFVEFYTPEDCQYVAQLMNNTVYLYDRALKVRPANAQLSSNSSSVISVDVNVLPIAKVFVKNLDNSIDENQLTKIFTKYGPLSKSSDVFHLSNGQLRCAYIYFKFYDDADTAISSLNCELLANKKISLDYAFKDNVKGNVKYGGEVDRLLNKEARKNGILK</sequence>
<dbReference type="GO" id="GO:0048026">
    <property type="term" value="P:positive regulation of mRNA splicing, via spliceosome"/>
    <property type="evidence" value="ECO:0007669"/>
    <property type="project" value="TreeGrafter"/>
</dbReference>
<dbReference type="InterPro" id="IPR035979">
    <property type="entry name" value="RBD_domain_sf"/>
</dbReference>
<gene>
    <name evidence="7" type="ORF">HG535_0F00710</name>
</gene>
<dbReference type="FunFam" id="3.30.70.330:FF:000895">
    <property type="entry name" value="Hsh49p"/>
    <property type="match status" value="1"/>
</dbReference>
<dbReference type="CDD" id="cd00590">
    <property type="entry name" value="RRM_SF"/>
    <property type="match status" value="1"/>
</dbReference>
<comment type="subcellular location">
    <subcellularLocation>
        <location evidence="1">Nucleus</location>
    </subcellularLocation>
</comment>
<dbReference type="KEGG" id="zmk:HG535_0F00710"/>
<evidence type="ECO:0000256" key="3">
    <source>
        <dbReference type="ARBA" id="ARBA00022884"/>
    </source>
</evidence>
<proteinExistence type="predicted"/>
<dbReference type="InterPro" id="IPR000504">
    <property type="entry name" value="RRM_dom"/>
</dbReference>
<dbReference type="RefSeq" id="XP_037145288.1">
    <property type="nucleotide sequence ID" value="XM_037289393.1"/>
</dbReference>
<feature type="domain" description="RRM" evidence="6">
    <location>
        <begin position="10"/>
        <end position="89"/>
    </location>
</feature>
<dbReference type="SMART" id="SM00360">
    <property type="entry name" value="RRM"/>
    <property type="match status" value="2"/>
</dbReference>
<feature type="domain" description="RRM" evidence="6">
    <location>
        <begin position="109"/>
        <end position="186"/>
    </location>
</feature>
<dbReference type="OrthoDB" id="10259687at2759"/>
<keyword evidence="4" id="KW-0539">Nucleus</keyword>
<dbReference type="GO" id="GO:0003723">
    <property type="term" value="F:RNA binding"/>
    <property type="evidence" value="ECO:0007669"/>
    <property type="project" value="UniProtKB-UniRule"/>
</dbReference>
<evidence type="ECO:0000313" key="8">
    <source>
        <dbReference type="Proteomes" id="UP000509704"/>
    </source>
</evidence>
<evidence type="ECO:0000256" key="2">
    <source>
        <dbReference type="ARBA" id="ARBA00022737"/>
    </source>
</evidence>
<dbReference type="GeneID" id="59237321"/>
<dbReference type="PANTHER" id="PTHR48030">
    <property type="entry name" value="SPLICING FACTOR 3B SUBUNIT 4"/>
    <property type="match status" value="1"/>
</dbReference>
<keyword evidence="2" id="KW-0677">Repeat</keyword>
<dbReference type="Pfam" id="PF00076">
    <property type="entry name" value="RRM_1"/>
    <property type="match status" value="2"/>
</dbReference>
<accession>A0A7H9B4E3</accession>
<evidence type="ECO:0000256" key="1">
    <source>
        <dbReference type="ARBA" id="ARBA00004123"/>
    </source>
</evidence>
<reference evidence="7 8" key="1">
    <citation type="submission" date="2020-07" db="EMBL/GenBank/DDBJ databases">
        <title>The yeast mating-type switching endonuclease HO is a domesticated member of an unorthodox homing genetic element family.</title>
        <authorList>
            <person name="Coughlan A.Y."/>
            <person name="Lombardi L."/>
            <person name="Braun-Galleani S."/>
            <person name="Martos A.R."/>
            <person name="Galeote V."/>
            <person name="Bigey F."/>
            <person name="Dequin S."/>
            <person name="Byrne K.P."/>
            <person name="Wolfe K.H."/>
        </authorList>
    </citation>
    <scope>NUCLEOTIDE SEQUENCE [LARGE SCALE GENOMIC DNA]</scope>
    <source>
        <strain evidence="7 8">NRRL Y-6702</strain>
    </source>
</reference>
<dbReference type="SUPFAM" id="SSF54928">
    <property type="entry name" value="RNA-binding domain, RBD"/>
    <property type="match status" value="1"/>
</dbReference>
<dbReference type="EMBL" id="CP058609">
    <property type="protein sequence ID" value="QLG73561.1"/>
    <property type="molecule type" value="Genomic_DNA"/>
</dbReference>
<dbReference type="GO" id="GO:0000398">
    <property type="term" value="P:mRNA splicing, via spliceosome"/>
    <property type="evidence" value="ECO:0007669"/>
    <property type="project" value="UniProtKB-ARBA"/>
</dbReference>
<organism evidence="7 8">
    <name type="scientific">Zygotorulaspora mrakii</name>
    <name type="common">Zygosaccharomyces mrakii</name>
    <dbReference type="NCBI Taxonomy" id="42260"/>
    <lineage>
        <taxon>Eukaryota</taxon>
        <taxon>Fungi</taxon>
        <taxon>Dikarya</taxon>
        <taxon>Ascomycota</taxon>
        <taxon>Saccharomycotina</taxon>
        <taxon>Saccharomycetes</taxon>
        <taxon>Saccharomycetales</taxon>
        <taxon>Saccharomycetaceae</taxon>
        <taxon>Zygotorulaspora</taxon>
    </lineage>
</organism>
<dbReference type="PANTHER" id="PTHR48030:SF3">
    <property type="entry name" value="SPLICING FACTOR 3B SUBUNIT 4"/>
    <property type="match status" value="1"/>
</dbReference>
<keyword evidence="8" id="KW-1185">Reference proteome</keyword>
<evidence type="ECO:0000259" key="6">
    <source>
        <dbReference type="PROSITE" id="PS50102"/>
    </source>
</evidence>
<evidence type="ECO:0000256" key="4">
    <source>
        <dbReference type="ARBA" id="ARBA00023242"/>
    </source>
</evidence>
<dbReference type="GO" id="GO:0005730">
    <property type="term" value="C:nucleolus"/>
    <property type="evidence" value="ECO:0007669"/>
    <property type="project" value="TreeGrafter"/>
</dbReference>
<evidence type="ECO:0000256" key="5">
    <source>
        <dbReference type="PROSITE-ProRule" id="PRU00176"/>
    </source>
</evidence>
<dbReference type="Proteomes" id="UP000509704">
    <property type="component" value="Chromosome 6"/>
</dbReference>